<sequence length="105" mass="12316">MASGCIPVIQDTYAKYLYPSLEDGVNAVFFKNLEELDGKIKILFYLNEDRLTEYRENIKLYYNSYLSPQAIVNIVTNRKLDKIFIQGEWISLQQYERGKSGNKYT</sequence>
<evidence type="ECO:0000313" key="2">
    <source>
        <dbReference type="Proteomes" id="UP000186230"/>
    </source>
</evidence>
<accession>A0A1L7I675</accession>
<evidence type="ECO:0000313" key="1">
    <source>
        <dbReference type="EMBL" id="APU69109.1"/>
    </source>
</evidence>
<gene>
    <name evidence="1" type="ORF">GRFL_2385</name>
</gene>
<organism evidence="1 2">
    <name type="scientific">Christiangramia flava JLT2011</name>
    <dbReference type="NCBI Taxonomy" id="1229726"/>
    <lineage>
        <taxon>Bacteria</taxon>
        <taxon>Pseudomonadati</taxon>
        <taxon>Bacteroidota</taxon>
        <taxon>Flavobacteriia</taxon>
        <taxon>Flavobacteriales</taxon>
        <taxon>Flavobacteriaceae</taxon>
        <taxon>Christiangramia</taxon>
    </lineage>
</organism>
<dbReference type="EMBL" id="CP016359">
    <property type="protein sequence ID" value="APU69109.1"/>
    <property type="molecule type" value="Genomic_DNA"/>
</dbReference>
<dbReference type="Proteomes" id="UP000186230">
    <property type="component" value="Chromosome"/>
</dbReference>
<reference evidence="1 2" key="1">
    <citation type="submission" date="2016-07" db="EMBL/GenBank/DDBJ databases">
        <title>Multi-omics approach to identify versatile polysaccharide utilization systems of a marine flavobacterium Gramella flava.</title>
        <authorList>
            <person name="Tang K."/>
        </authorList>
    </citation>
    <scope>NUCLEOTIDE SEQUENCE [LARGE SCALE GENOMIC DNA]</scope>
    <source>
        <strain evidence="1 2">JLT2011</strain>
    </source>
</reference>
<dbReference type="OrthoDB" id="643584at2"/>
<name>A0A1L7I675_9FLAO</name>
<protein>
    <submittedName>
        <fullName evidence="1">Uncharacterized protein</fullName>
    </submittedName>
</protein>
<dbReference type="STRING" id="1229726.GRFL_2385"/>
<dbReference type="KEGG" id="gfl:GRFL_2385"/>
<proteinExistence type="predicted"/>
<dbReference type="AlphaFoldDB" id="A0A1L7I675"/>
<keyword evidence="2" id="KW-1185">Reference proteome</keyword>
<dbReference type="RefSeq" id="WP_083644804.1">
    <property type="nucleotide sequence ID" value="NZ_AMRU01000011.1"/>
</dbReference>